<reference evidence="1 2" key="1">
    <citation type="submission" date="2016-10" db="EMBL/GenBank/DDBJ databases">
        <authorList>
            <person name="de Groot N.N."/>
        </authorList>
    </citation>
    <scope>NUCLEOTIDE SEQUENCE [LARGE SCALE GENOMIC DNA]</scope>
    <source>
        <strain evidence="1 2">CGMCC 1.5070</strain>
    </source>
</reference>
<evidence type="ECO:0000313" key="2">
    <source>
        <dbReference type="Proteomes" id="UP000199158"/>
    </source>
</evidence>
<dbReference type="RefSeq" id="WP_092755860.1">
    <property type="nucleotide sequence ID" value="NZ_FOCG01000003.1"/>
</dbReference>
<protein>
    <submittedName>
        <fullName evidence="1">Uncharacterized protein</fullName>
    </submittedName>
</protein>
<organism evidence="1 2">
    <name type="scientific">Hydrogenoanaerobacterium saccharovorans</name>
    <dbReference type="NCBI Taxonomy" id="474960"/>
    <lineage>
        <taxon>Bacteria</taxon>
        <taxon>Bacillati</taxon>
        <taxon>Bacillota</taxon>
        <taxon>Clostridia</taxon>
        <taxon>Eubacteriales</taxon>
        <taxon>Oscillospiraceae</taxon>
        <taxon>Hydrogenoanaerobacterium</taxon>
    </lineage>
</organism>
<dbReference type="EMBL" id="FOCG01000003">
    <property type="protein sequence ID" value="SEN06367.1"/>
    <property type="molecule type" value="Genomic_DNA"/>
</dbReference>
<name>A0A1H8DIK7_9FIRM</name>
<proteinExistence type="predicted"/>
<gene>
    <name evidence="1" type="ORF">SAMN05216180_2599</name>
</gene>
<dbReference type="InterPro" id="IPR024984">
    <property type="entry name" value="DUF3888"/>
</dbReference>
<dbReference type="STRING" id="474960.SAMN05216180_2599"/>
<accession>A0A1H8DIK7</accession>
<dbReference type="Proteomes" id="UP000199158">
    <property type="component" value="Unassembled WGS sequence"/>
</dbReference>
<dbReference type="AlphaFoldDB" id="A0A1H8DIK7"/>
<dbReference type="Pfam" id="PF13027">
    <property type="entry name" value="DUF3888"/>
    <property type="match status" value="1"/>
</dbReference>
<keyword evidence="2" id="KW-1185">Reference proteome</keyword>
<sequence length="115" mass="13134">MKSSNKLCEDALCAIFLPYAKAEACKFYKDFLTVKPSIMIYCIKLVNIRHSPCEGSKYILDFDIYPYIGAHVTIAVNRMTVCINAYDGEITVVSFKQVRSFPIPNHLWDVVCQPF</sequence>
<evidence type="ECO:0000313" key="1">
    <source>
        <dbReference type="EMBL" id="SEN06367.1"/>
    </source>
</evidence>